<dbReference type="Gene3D" id="3.40.50.1360">
    <property type="match status" value="1"/>
</dbReference>
<keyword evidence="4" id="KW-0804">Transcription</keyword>
<keyword evidence="3" id="KW-0238">DNA-binding</keyword>
<gene>
    <name evidence="7" type="ORF">H9849_03100</name>
</gene>
<evidence type="ECO:0000256" key="1">
    <source>
        <dbReference type="ARBA" id="ARBA00010466"/>
    </source>
</evidence>
<dbReference type="GO" id="GO:0006355">
    <property type="term" value="P:regulation of DNA-templated transcription"/>
    <property type="evidence" value="ECO:0007669"/>
    <property type="project" value="InterPro"/>
</dbReference>
<dbReference type="AlphaFoldDB" id="A0A9D1X5P0"/>
<evidence type="ECO:0000259" key="6">
    <source>
        <dbReference type="Pfam" id="PF13545"/>
    </source>
</evidence>
<feature type="domain" description="Sugar-binding" evidence="5">
    <location>
        <begin position="65"/>
        <end position="313"/>
    </location>
</feature>
<reference evidence="7" key="2">
    <citation type="submission" date="2021-04" db="EMBL/GenBank/DDBJ databases">
        <authorList>
            <person name="Gilroy R."/>
        </authorList>
    </citation>
    <scope>NUCLEOTIDE SEQUENCE</scope>
    <source>
        <strain evidence="7">ChiSxjej3B15-1167</strain>
    </source>
</reference>
<proteinExistence type="inferred from homology"/>
<evidence type="ECO:0000259" key="5">
    <source>
        <dbReference type="Pfam" id="PF04198"/>
    </source>
</evidence>
<sequence>MRKIVDDVRLMTKVCDLYYNQDVSQLQIASLLGLSRPTVSRLLSSARDRGIVQISVSNLNLIKYWEMERKLETMYGLREVLIVDSVEDPEEQKDLLGMAAGQYVENTIRDGNVVGLSMGSTLYQVVAHINHPAAENVTFVPLIGGMGQLRMDLHANNLAETLAYIYDGTFVPLHAPARVSGEKIREQFMKEESLAEALRFAKKLDMALVGIGWPYDEQSSIMATGYFKDNEKESLRERDAVGDICMQFYNIEGDTSPFQKDNNVIGIDIHRLRDIPYSIGVAGGLDKLAAILGAVRGRYINILITDIACARRLACEDAPHDLKEVTDHE</sequence>
<dbReference type="InterPro" id="IPR051054">
    <property type="entry name" value="SorC_transcr_regulators"/>
</dbReference>
<evidence type="ECO:0000313" key="8">
    <source>
        <dbReference type="Proteomes" id="UP000886805"/>
    </source>
</evidence>
<dbReference type="Pfam" id="PF13545">
    <property type="entry name" value="HTH_Crp_2"/>
    <property type="match status" value="1"/>
</dbReference>
<dbReference type="InterPro" id="IPR012318">
    <property type="entry name" value="HTH_CRP"/>
</dbReference>
<evidence type="ECO:0000256" key="2">
    <source>
        <dbReference type="ARBA" id="ARBA00023015"/>
    </source>
</evidence>
<dbReference type="GO" id="GO:0030246">
    <property type="term" value="F:carbohydrate binding"/>
    <property type="evidence" value="ECO:0007669"/>
    <property type="project" value="InterPro"/>
</dbReference>
<dbReference type="SUPFAM" id="SSF46785">
    <property type="entry name" value="Winged helix' DNA-binding domain"/>
    <property type="match status" value="1"/>
</dbReference>
<protein>
    <submittedName>
        <fullName evidence="7">Sugar-binding transcriptional regulator</fullName>
    </submittedName>
</protein>
<dbReference type="EMBL" id="DXEQ01000091">
    <property type="protein sequence ID" value="HIX71990.1"/>
    <property type="molecule type" value="Genomic_DNA"/>
</dbReference>
<dbReference type="InterPro" id="IPR007324">
    <property type="entry name" value="Sugar-bd_dom_put"/>
</dbReference>
<feature type="domain" description="HTH crp-type" evidence="6">
    <location>
        <begin position="22"/>
        <end position="53"/>
    </location>
</feature>
<dbReference type="Pfam" id="PF04198">
    <property type="entry name" value="Sugar-bind"/>
    <property type="match status" value="1"/>
</dbReference>
<dbReference type="Proteomes" id="UP000886805">
    <property type="component" value="Unassembled WGS sequence"/>
</dbReference>
<dbReference type="GO" id="GO:0003677">
    <property type="term" value="F:DNA binding"/>
    <property type="evidence" value="ECO:0007669"/>
    <property type="project" value="UniProtKB-KW"/>
</dbReference>
<dbReference type="InterPro" id="IPR036390">
    <property type="entry name" value="WH_DNA-bd_sf"/>
</dbReference>
<organism evidence="7 8">
    <name type="scientific">Candidatus Anaerobutyricum stercoripullorum</name>
    <dbReference type="NCBI Taxonomy" id="2838456"/>
    <lineage>
        <taxon>Bacteria</taxon>
        <taxon>Bacillati</taxon>
        <taxon>Bacillota</taxon>
        <taxon>Clostridia</taxon>
        <taxon>Lachnospirales</taxon>
        <taxon>Lachnospiraceae</taxon>
        <taxon>Anaerobutyricum</taxon>
    </lineage>
</organism>
<evidence type="ECO:0000256" key="4">
    <source>
        <dbReference type="ARBA" id="ARBA00023163"/>
    </source>
</evidence>
<comment type="caution">
    <text evidence="7">The sequence shown here is derived from an EMBL/GenBank/DDBJ whole genome shotgun (WGS) entry which is preliminary data.</text>
</comment>
<name>A0A9D1X5P0_9FIRM</name>
<comment type="similarity">
    <text evidence="1">Belongs to the SorC transcriptional regulatory family.</text>
</comment>
<keyword evidence="2" id="KW-0805">Transcription regulation</keyword>
<dbReference type="InterPro" id="IPR037171">
    <property type="entry name" value="NagB/RpiA_transferase-like"/>
</dbReference>
<accession>A0A9D1X5P0</accession>
<dbReference type="PANTHER" id="PTHR34294:SF1">
    <property type="entry name" value="TRANSCRIPTIONAL REGULATOR LSRR"/>
    <property type="match status" value="1"/>
</dbReference>
<dbReference type="Gene3D" id="1.10.10.60">
    <property type="entry name" value="Homeodomain-like"/>
    <property type="match status" value="1"/>
</dbReference>
<dbReference type="SUPFAM" id="SSF100950">
    <property type="entry name" value="NagB/RpiA/CoA transferase-like"/>
    <property type="match status" value="1"/>
</dbReference>
<evidence type="ECO:0000313" key="7">
    <source>
        <dbReference type="EMBL" id="HIX71990.1"/>
    </source>
</evidence>
<reference evidence="7" key="1">
    <citation type="journal article" date="2021" name="PeerJ">
        <title>Extensive microbial diversity within the chicken gut microbiome revealed by metagenomics and culture.</title>
        <authorList>
            <person name="Gilroy R."/>
            <person name="Ravi A."/>
            <person name="Getino M."/>
            <person name="Pursley I."/>
            <person name="Horton D.L."/>
            <person name="Alikhan N.F."/>
            <person name="Baker D."/>
            <person name="Gharbi K."/>
            <person name="Hall N."/>
            <person name="Watson M."/>
            <person name="Adriaenssens E.M."/>
            <person name="Foster-Nyarko E."/>
            <person name="Jarju S."/>
            <person name="Secka A."/>
            <person name="Antonio M."/>
            <person name="Oren A."/>
            <person name="Chaudhuri R.R."/>
            <person name="La Ragione R."/>
            <person name="Hildebrand F."/>
            <person name="Pallen M.J."/>
        </authorList>
    </citation>
    <scope>NUCLEOTIDE SEQUENCE</scope>
    <source>
        <strain evidence="7">ChiSxjej3B15-1167</strain>
    </source>
</reference>
<evidence type="ECO:0000256" key="3">
    <source>
        <dbReference type="ARBA" id="ARBA00023125"/>
    </source>
</evidence>
<dbReference type="PANTHER" id="PTHR34294">
    <property type="entry name" value="TRANSCRIPTIONAL REGULATOR-RELATED"/>
    <property type="match status" value="1"/>
</dbReference>